<dbReference type="EMBL" id="ML995840">
    <property type="protein sequence ID" value="KAF2768788.1"/>
    <property type="molecule type" value="Genomic_DNA"/>
</dbReference>
<name>A0A6G1L8P1_9PEZI</name>
<keyword evidence="2" id="KW-1185">Reference proteome</keyword>
<evidence type="ECO:0000313" key="2">
    <source>
        <dbReference type="Proteomes" id="UP000799436"/>
    </source>
</evidence>
<evidence type="ECO:0000313" key="1">
    <source>
        <dbReference type="EMBL" id="KAF2768788.1"/>
    </source>
</evidence>
<proteinExistence type="predicted"/>
<sequence length="91" mass="10278">MFHLDHAYSVLVFSVQQSAAQMELLQQSKASTEDADDRDFREIFGGVEIDAAAARREVYGSNPYSQRAWPAIFLHCPVHVPKGRIIMMAPR</sequence>
<gene>
    <name evidence="1" type="ORF">EJ03DRAFT_327923</name>
</gene>
<accession>A0A6G1L8P1</accession>
<protein>
    <submittedName>
        <fullName evidence="1">Uncharacterized protein</fullName>
    </submittedName>
</protein>
<organism evidence="1 2">
    <name type="scientific">Teratosphaeria nubilosa</name>
    <dbReference type="NCBI Taxonomy" id="161662"/>
    <lineage>
        <taxon>Eukaryota</taxon>
        <taxon>Fungi</taxon>
        <taxon>Dikarya</taxon>
        <taxon>Ascomycota</taxon>
        <taxon>Pezizomycotina</taxon>
        <taxon>Dothideomycetes</taxon>
        <taxon>Dothideomycetidae</taxon>
        <taxon>Mycosphaerellales</taxon>
        <taxon>Teratosphaeriaceae</taxon>
        <taxon>Teratosphaeria</taxon>
    </lineage>
</organism>
<dbReference type="AlphaFoldDB" id="A0A6G1L8P1"/>
<reference evidence="1" key="1">
    <citation type="journal article" date="2020" name="Stud. Mycol.">
        <title>101 Dothideomycetes genomes: a test case for predicting lifestyles and emergence of pathogens.</title>
        <authorList>
            <person name="Haridas S."/>
            <person name="Albert R."/>
            <person name="Binder M."/>
            <person name="Bloem J."/>
            <person name="Labutti K."/>
            <person name="Salamov A."/>
            <person name="Andreopoulos B."/>
            <person name="Baker S."/>
            <person name="Barry K."/>
            <person name="Bills G."/>
            <person name="Bluhm B."/>
            <person name="Cannon C."/>
            <person name="Castanera R."/>
            <person name="Culley D."/>
            <person name="Daum C."/>
            <person name="Ezra D."/>
            <person name="Gonzalez J."/>
            <person name="Henrissat B."/>
            <person name="Kuo A."/>
            <person name="Liang C."/>
            <person name="Lipzen A."/>
            <person name="Lutzoni F."/>
            <person name="Magnuson J."/>
            <person name="Mondo S."/>
            <person name="Nolan M."/>
            <person name="Ohm R."/>
            <person name="Pangilinan J."/>
            <person name="Park H.-J."/>
            <person name="Ramirez L."/>
            <person name="Alfaro M."/>
            <person name="Sun H."/>
            <person name="Tritt A."/>
            <person name="Yoshinaga Y."/>
            <person name="Zwiers L.-H."/>
            <person name="Turgeon B."/>
            <person name="Goodwin S."/>
            <person name="Spatafora J."/>
            <person name="Crous P."/>
            <person name="Grigoriev I."/>
        </authorList>
    </citation>
    <scope>NUCLEOTIDE SEQUENCE</scope>
    <source>
        <strain evidence="1">CBS 116005</strain>
    </source>
</reference>
<dbReference type="Proteomes" id="UP000799436">
    <property type="component" value="Unassembled WGS sequence"/>
</dbReference>